<sequence length="53" mass="5671">MYNGAVRILHSRLQTCGRSLCGDIIADAGFPKSDAGVTEIDGRNMIKNGCDTE</sequence>
<gene>
    <name evidence="1" type="ORF">BECKSD772D_GA0070982_11795</name>
</gene>
<dbReference type="EMBL" id="CAADHB010000179">
    <property type="protein sequence ID" value="VFK80923.1"/>
    <property type="molecule type" value="Genomic_DNA"/>
</dbReference>
<dbReference type="AlphaFoldDB" id="A0A451BRI8"/>
<organism evidence="1">
    <name type="scientific">Candidatus Kentrum sp. SD</name>
    <dbReference type="NCBI Taxonomy" id="2126332"/>
    <lineage>
        <taxon>Bacteria</taxon>
        <taxon>Pseudomonadati</taxon>
        <taxon>Pseudomonadota</taxon>
        <taxon>Gammaproteobacteria</taxon>
        <taxon>Candidatus Kentrum</taxon>
    </lineage>
</organism>
<evidence type="ECO:0000313" key="1">
    <source>
        <dbReference type="EMBL" id="VFK80923.1"/>
    </source>
</evidence>
<name>A0A451BRI8_9GAMM</name>
<protein>
    <submittedName>
        <fullName evidence="1">Uncharacterized protein</fullName>
    </submittedName>
</protein>
<proteinExistence type="predicted"/>
<accession>A0A451BRI8</accession>
<reference evidence="1" key="1">
    <citation type="submission" date="2019-02" db="EMBL/GenBank/DDBJ databases">
        <authorList>
            <person name="Gruber-Vodicka R. H."/>
            <person name="Seah K. B. B."/>
        </authorList>
    </citation>
    <scope>NUCLEOTIDE SEQUENCE</scope>
    <source>
        <strain evidence="1">BECK_S127</strain>
    </source>
</reference>